<comment type="caution">
    <text evidence="1">The sequence shown here is derived from an EMBL/GenBank/DDBJ whole genome shotgun (WGS) entry which is preliminary data.</text>
</comment>
<accession>A0A9P6NE88</accession>
<dbReference type="OrthoDB" id="2647846at2759"/>
<dbReference type="AlphaFoldDB" id="A0A9P6NE88"/>
<dbReference type="EMBL" id="MU167281">
    <property type="protein sequence ID" value="KAG0145166.1"/>
    <property type="molecule type" value="Genomic_DNA"/>
</dbReference>
<name>A0A9P6NE88_9BASI</name>
<keyword evidence="2" id="KW-1185">Reference proteome</keyword>
<sequence length="56" mass="6215">MADTHLPGDPHPGVDLQQSAEDRAAYISHIAGVPVEYLVFIGQNTSRQARTWHMDN</sequence>
<organism evidence="1 2">
    <name type="scientific">Cronartium quercuum f. sp. fusiforme G11</name>
    <dbReference type="NCBI Taxonomy" id="708437"/>
    <lineage>
        <taxon>Eukaryota</taxon>
        <taxon>Fungi</taxon>
        <taxon>Dikarya</taxon>
        <taxon>Basidiomycota</taxon>
        <taxon>Pucciniomycotina</taxon>
        <taxon>Pucciniomycetes</taxon>
        <taxon>Pucciniales</taxon>
        <taxon>Coleosporiaceae</taxon>
        <taxon>Cronartium</taxon>
    </lineage>
</organism>
<evidence type="ECO:0000313" key="2">
    <source>
        <dbReference type="Proteomes" id="UP000886653"/>
    </source>
</evidence>
<reference evidence="1" key="1">
    <citation type="submission" date="2013-11" db="EMBL/GenBank/DDBJ databases">
        <title>Genome sequence of the fusiform rust pathogen reveals effectors for host alternation and coevolution with pine.</title>
        <authorList>
            <consortium name="DOE Joint Genome Institute"/>
            <person name="Smith K."/>
            <person name="Pendleton A."/>
            <person name="Kubisiak T."/>
            <person name="Anderson C."/>
            <person name="Salamov A."/>
            <person name="Aerts A."/>
            <person name="Riley R."/>
            <person name="Clum A."/>
            <person name="Lindquist E."/>
            <person name="Ence D."/>
            <person name="Campbell M."/>
            <person name="Kronenberg Z."/>
            <person name="Feau N."/>
            <person name="Dhillon B."/>
            <person name="Hamelin R."/>
            <person name="Burleigh J."/>
            <person name="Smith J."/>
            <person name="Yandell M."/>
            <person name="Nelson C."/>
            <person name="Grigoriev I."/>
            <person name="Davis J."/>
        </authorList>
    </citation>
    <scope>NUCLEOTIDE SEQUENCE</scope>
    <source>
        <strain evidence="1">G11</strain>
    </source>
</reference>
<gene>
    <name evidence="1" type="ORF">CROQUDRAFT_94142</name>
</gene>
<dbReference type="Proteomes" id="UP000886653">
    <property type="component" value="Unassembled WGS sequence"/>
</dbReference>
<proteinExistence type="predicted"/>
<protein>
    <submittedName>
        <fullName evidence="1">Uncharacterized protein</fullName>
    </submittedName>
</protein>
<evidence type="ECO:0000313" key="1">
    <source>
        <dbReference type="EMBL" id="KAG0145166.1"/>
    </source>
</evidence>